<dbReference type="PANTHER" id="PTHR37825:SF1">
    <property type="entry name" value="TRNA(MET) CYTIDINE ACETATE LIGASE"/>
    <property type="match status" value="1"/>
</dbReference>
<feature type="binding site" evidence="3">
    <location>
        <position position="162"/>
    </location>
    <ligand>
        <name>ATP</name>
        <dbReference type="ChEBI" id="CHEBI:30616"/>
    </ligand>
</feature>
<comment type="similarity">
    <text evidence="3">Belongs to the TmcAL family.</text>
</comment>
<keyword evidence="3" id="KW-0963">Cytoplasm</keyword>
<evidence type="ECO:0000256" key="2">
    <source>
        <dbReference type="ARBA" id="ARBA00022694"/>
    </source>
</evidence>
<dbReference type="GO" id="GO:0000049">
    <property type="term" value="F:tRNA binding"/>
    <property type="evidence" value="ECO:0007669"/>
    <property type="project" value="UniProtKB-KW"/>
</dbReference>
<dbReference type="GO" id="GO:0006400">
    <property type="term" value="P:tRNA modification"/>
    <property type="evidence" value="ECO:0007669"/>
    <property type="project" value="UniProtKB-UniRule"/>
</dbReference>
<dbReference type="AlphaFoldDB" id="A0AAE3IRS2"/>
<keyword evidence="1 3" id="KW-0436">Ligase</keyword>
<feature type="binding site" evidence="3">
    <location>
        <begin position="7"/>
        <end position="20"/>
    </location>
    <ligand>
        <name>ATP</name>
        <dbReference type="ChEBI" id="CHEBI:30616"/>
    </ligand>
</feature>
<keyword evidence="3" id="KW-0820">tRNA-binding</keyword>
<dbReference type="GO" id="GO:0016879">
    <property type="term" value="F:ligase activity, forming carbon-nitrogen bonds"/>
    <property type="evidence" value="ECO:0007669"/>
    <property type="project" value="UniProtKB-UniRule"/>
</dbReference>
<comment type="catalytic activity">
    <reaction evidence="3">
        <text>cytidine(34) in elongator tRNA(Met) + acetate + ATP = N(4)-acetylcytidine(34) in elongator tRNA(Met) + AMP + diphosphate</text>
        <dbReference type="Rhea" id="RHEA:58144"/>
        <dbReference type="Rhea" id="RHEA-COMP:10693"/>
        <dbReference type="Rhea" id="RHEA-COMP:10694"/>
        <dbReference type="ChEBI" id="CHEBI:30089"/>
        <dbReference type="ChEBI" id="CHEBI:30616"/>
        <dbReference type="ChEBI" id="CHEBI:33019"/>
        <dbReference type="ChEBI" id="CHEBI:74900"/>
        <dbReference type="ChEBI" id="CHEBI:82748"/>
        <dbReference type="ChEBI" id="CHEBI:456215"/>
    </reaction>
</comment>
<dbReference type="PANTHER" id="PTHR37825">
    <property type="entry name" value="TRNA(MET) CYTIDINE ACETATE LIGASE"/>
    <property type="match status" value="1"/>
</dbReference>
<keyword evidence="3" id="KW-0547">Nucleotide-binding</keyword>
<dbReference type="RefSeq" id="WP_263071353.1">
    <property type="nucleotide sequence ID" value="NZ_JAOUSF010000001.1"/>
</dbReference>
<comment type="function">
    <text evidence="3">Catalyzes the formation of N(4)-acetylcytidine (ac(4)C) at the wobble position of elongator tRNA(Met), using acetate and ATP as substrates. First activates an acetate ion to form acetyladenylate (Ac-AMP) and then transfers the acetyl group to tRNA to form ac(4)C34.</text>
</comment>
<gene>
    <name evidence="3" type="primary">tmcAL</name>
    <name evidence="4" type="ORF">OEV98_01405</name>
</gene>
<dbReference type="Pfam" id="PF05636">
    <property type="entry name" value="HIGH_NTase1"/>
    <property type="match status" value="1"/>
</dbReference>
<comment type="caution">
    <text evidence="3">Lacks conserved residue(s) required for the propagation of feature annotation.</text>
</comment>
<evidence type="ECO:0000313" key="4">
    <source>
        <dbReference type="EMBL" id="MCU9612216.1"/>
    </source>
</evidence>
<dbReference type="NCBIfam" id="NF010191">
    <property type="entry name" value="PRK13670.1"/>
    <property type="match status" value="1"/>
</dbReference>
<accession>A0AAE3IRS2</accession>
<dbReference type="Gene3D" id="3.40.50.620">
    <property type="entry name" value="HUPs"/>
    <property type="match status" value="1"/>
</dbReference>
<feature type="binding site" evidence="3">
    <location>
        <position position="101"/>
    </location>
    <ligand>
        <name>ATP</name>
        <dbReference type="ChEBI" id="CHEBI:30616"/>
    </ligand>
</feature>
<dbReference type="EC" id="6.3.4.-" evidence="3"/>
<keyword evidence="2 3" id="KW-0819">tRNA processing</keyword>
<keyword evidence="3" id="KW-0694">RNA-binding</keyword>
<dbReference type="InterPro" id="IPR014729">
    <property type="entry name" value="Rossmann-like_a/b/a_fold"/>
</dbReference>
<dbReference type="SUPFAM" id="SSF52374">
    <property type="entry name" value="Nucleotidylyl transferase"/>
    <property type="match status" value="1"/>
</dbReference>
<organism evidence="4 5">
    <name type="scientific">Perspicuibacillus lycopersici</name>
    <dbReference type="NCBI Taxonomy" id="1325689"/>
    <lineage>
        <taxon>Bacteria</taxon>
        <taxon>Bacillati</taxon>
        <taxon>Bacillota</taxon>
        <taxon>Bacilli</taxon>
        <taxon>Bacillales</taxon>
        <taxon>Bacillaceae</taxon>
        <taxon>Perspicuibacillus</taxon>
    </lineage>
</organism>
<name>A0AAE3IRS2_9BACI</name>
<dbReference type="EMBL" id="JAOUSF010000001">
    <property type="protein sequence ID" value="MCU9612216.1"/>
    <property type="molecule type" value="Genomic_DNA"/>
</dbReference>
<feature type="binding site" evidence="3">
    <location>
        <position position="187"/>
    </location>
    <ligand>
        <name>ATP</name>
        <dbReference type="ChEBI" id="CHEBI:30616"/>
    </ligand>
</feature>
<reference evidence="4" key="1">
    <citation type="submission" date="2022-10" db="EMBL/GenBank/DDBJ databases">
        <title>Description of Fervidibacillus gen. nov. in the family Fervidibacillaceae fam. nov. with two species, Fervidibacillus albus sp. nov., and Fervidibacillus halotolerans sp. nov., isolated from tidal flat sediments.</title>
        <authorList>
            <person name="Kwon K.K."/>
            <person name="Yang S.-H."/>
        </authorList>
    </citation>
    <scope>NUCLEOTIDE SEQUENCE</scope>
    <source>
        <strain evidence="4">JCM 19140</strain>
    </source>
</reference>
<dbReference type="Proteomes" id="UP001209318">
    <property type="component" value="Unassembled WGS sequence"/>
</dbReference>
<keyword evidence="3" id="KW-0067">ATP-binding</keyword>
<comment type="subcellular location">
    <subcellularLocation>
        <location evidence="3">Cytoplasm</location>
    </subcellularLocation>
</comment>
<dbReference type="GO" id="GO:0005524">
    <property type="term" value="F:ATP binding"/>
    <property type="evidence" value="ECO:0007669"/>
    <property type="project" value="UniProtKB-KW"/>
</dbReference>
<evidence type="ECO:0000256" key="1">
    <source>
        <dbReference type="ARBA" id="ARBA00022598"/>
    </source>
</evidence>
<comment type="caution">
    <text evidence="4">The sequence shown here is derived from an EMBL/GenBank/DDBJ whole genome shotgun (WGS) entry which is preliminary data.</text>
</comment>
<evidence type="ECO:0000313" key="5">
    <source>
        <dbReference type="Proteomes" id="UP001209318"/>
    </source>
</evidence>
<sequence length="408" mass="46865">MISSGIVVEYNPFHNGHAHHLFETKKRTNADCIIAVMCGNFLQRGEPALVSKYSRAKMALEAGVDLIVELPYAFATQKAEVFATGAVQILSALDCNYLCFGSESGNIELFNSTLQFMKEHQSDFDFFVQQFMKQGYSYPKATALAFHELQTNEAIVDLAQPNNILGYHYMKAIHDCQSKMIALTIERKNAGYHDQMLSNTSISSATSIRKSLFDKQATLEEIRSSIPITTYLELVAFQNDYETFIRWENYWQYLKYRLLQSEPAELREIYEMEEGLEYRMQSNARQASSFQEFMEKTKTKRYTWTRLQRVCTHILTNSKKAEMKKRSKGAEYIRLLGLSQKGRKYLKEKKELISLPVVSKLSAVNEETIRLDVKASHVYSFGYPAPIGQKLIEQEYSQPPIIKPEATV</sequence>
<evidence type="ECO:0000256" key="3">
    <source>
        <dbReference type="HAMAP-Rule" id="MF_01539"/>
    </source>
</evidence>
<dbReference type="HAMAP" id="MF_01539">
    <property type="entry name" value="TmcAL"/>
    <property type="match status" value="1"/>
</dbReference>
<dbReference type="InterPro" id="IPR008513">
    <property type="entry name" value="tRNA(Met)_cyd_acetate_ligase"/>
</dbReference>
<keyword evidence="5" id="KW-1185">Reference proteome</keyword>
<dbReference type="GO" id="GO:0005737">
    <property type="term" value="C:cytoplasm"/>
    <property type="evidence" value="ECO:0007669"/>
    <property type="project" value="UniProtKB-SubCell"/>
</dbReference>
<protein>
    <recommendedName>
        <fullName evidence="3">tRNA(Met) cytidine acetate ligase</fullName>
        <ecNumber evidence="3">6.3.4.-</ecNumber>
    </recommendedName>
</protein>
<proteinExistence type="inferred from homology"/>